<dbReference type="EMBL" id="FO082060">
    <property type="protein sequence ID" value="CCE23812.1"/>
    <property type="molecule type" value="Genomic_DNA"/>
</dbReference>
<dbReference type="STRING" id="1091494.MEALZ_2126"/>
<name>G4T475_META2</name>
<feature type="transmembrane region" description="Helical" evidence="1">
    <location>
        <begin position="238"/>
        <end position="255"/>
    </location>
</feature>
<reference evidence="3" key="1">
    <citation type="journal article" date="2012" name="J. Bacteriol.">
        <title>Genome sequence of the haloalkaliphilic methanotrophic bacterium Methylomicrobium alcaliphilum 20Z.</title>
        <authorList>
            <person name="Vuilleumier S."/>
            <person name="Khmelenina V.N."/>
            <person name="Bringel F."/>
            <person name="Reshetnikov A.S."/>
            <person name="Lajus A."/>
            <person name="Mangenot S."/>
            <person name="Rouy Z."/>
            <person name="Op den Camp H.J."/>
            <person name="Jetten M.S."/>
            <person name="Dispirito A.A."/>
            <person name="Dunfield P."/>
            <person name="Klotz M.G."/>
            <person name="Semrau J.D."/>
            <person name="Stein L.Y."/>
            <person name="Barbe V."/>
            <person name="Medigue C."/>
            <person name="Trotsenko Y.A."/>
            <person name="Kalyuzhnaya M.G."/>
        </authorList>
    </citation>
    <scope>NUCLEOTIDE SEQUENCE [LARGE SCALE GENOMIC DNA]</scope>
    <source>
        <strain evidence="3">DSM 19304 / NCIMB 14124 / VKM B-2133 / 20Z</strain>
    </source>
</reference>
<dbReference type="Pfam" id="PF11660">
    <property type="entry name" value="DUF3262"/>
    <property type="match status" value="1"/>
</dbReference>
<evidence type="ECO:0000313" key="3">
    <source>
        <dbReference type="Proteomes" id="UP000008315"/>
    </source>
</evidence>
<feature type="transmembrane region" description="Helical" evidence="1">
    <location>
        <begin position="276"/>
        <end position="292"/>
    </location>
</feature>
<evidence type="ECO:0000313" key="2">
    <source>
        <dbReference type="EMBL" id="CCE23812.1"/>
    </source>
</evidence>
<dbReference type="InterPro" id="IPR021676">
    <property type="entry name" value="DUF3262"/>
</dbReference>
<accession>G4T475</accession>
<dbReference type="RefSeq" id="WP_014148602.1">
    <property type="nucleotide sequence ID" value="NC_016112.1"/>
</dbReference>
<dbReference type="HOGENOM" id="CLU_082697_0_0_6"/>
<dbReference type="Proteomes" id="UP000008315">
    <property type="component" value="Chromosome"/>
</dbReference>
<keyword evidence="1" id="KW-0812">Transmembrane</keyword>
<keyword evidence="3" id="KW-1185">Reference proteome</keyword>
<protein>
    <submittedName>
        <fullName evidence="2">Uncharacterized protein</fullName>
    </submittedName>
</protein>
<proteinExistence type="predicted"/>
<keyword evidence="1" id="KW-0472">Membrane</keyword>
<evidence type="ECO:0000256" key="1">
    <source>
        <dbReference type="SAM" id="Phobius"/>
    </source>
</evidence>
<dbReference type="KEGG" id="mah:MEALZ_2126"/>
<dbReference type="AlphaFoldDB" id="G4T475"/>
<dbReference type="PATRIC" id="fig|271065.3.peg.2183"/>
<gene>
    <name evidence="2" type="ordered locus">MEALZ_2126</name>
</gene>
<keyword evidence="1" id="KW-1133">Transmembrane helix</keyword>
<sequence>MKQTRQLIIGLFISGVAWAASEYNDYLAALSARESSSNPGTVNKYGFLGSYQMGESALIDAGYYLKDHTPNTNDWTGTWTGKYGIHSKADFLANAAVQTQAIKDYNIKQWGYISNLGLDHYVGQTVAGIVMTESGLLAGAHLVGVGGLKKFLTSNGAQIPSDANNTAITHYISTFNGYNLAAITGNVTAGGSTGSVSTVGNGISDIQPPATAVWQPLINPSAAFTNSAGGVSYQELKIAIQSIIAILLFLWLAFVSWSQFKMWGANSISIMAMKSTIIRATALMMLLLFIFIV</sequence>
<organism evidence="2 3">
    <name type="scientific">Methylotuvimicrobium alcaliphilum (strain DSM 19304 / NCIMB 14124 / VKM B-2133 / 20Z)</name>
    <name type="common">Methylomicrobium alcaliphilum</name>
    <dbReference type="NCBI Taxonomy" id="1091494"/>
    <lineage>
        <taxon>Bacteria</taxon>
        <taxon>Pseudomonadati</taxon>
        <taxon>Pseudomonadota</taxon>
        <taxon>Gammaproteobacteria</taxon>
        <taxon>Methylococcales</taxon>
        <taxon>Methylococcaceae</taxon>
        <taxon>Methylotuvimicrobium</taxon>
    </lineage>
</organism>